<feature type="domain" description="Ribosomal protein eL8/eL30/eS12/Gadd45" evidence="2">
    <location>
        <begin position="133"/>
        <end position="195"/>
    </location>
</feature>
<accession>A0AAN9DZ32</accession>
<protein>
    <recommendedName>
        <fullName evidence="2">Ribosomal protein eL8/eL30/eS12/Gadd45 domain-containing protein</fullName>
    </recommendedName>
</protein>
<feature type="compositionally biased region" description="Gly residues" evidence="1">
    <location>
        <begin position="317"/>
        <end position="327"/>
    </location>
</feature>
<dbReference type="InterPro" id="IPR029064">
    <property type="entry name" value="Ribosomal_eL30-like_sf"/>
</dbReference>
<evidence type="ECO:0000256" key="1">
    <source>
        <dbReference type="SAM" id="MobiDB-lite"/>
    </source>
</evidence>
<dbReference type="Pfam" id="PF01248">
    <property type="entry name" value="Ribosomal_L7Ae"/>
    <property type="match status" value="1"/>
</dbReference>
<feature type="region of interest" description="Disordered" evidence="1">
    <location>
        <begin position="27"/>
        <end position="54"/>
    </location>
</feature>
<sequence>MHFGLIFPSKMMDTCQFVSRWMNPVETMPSTTSAKTPKKKGKNSTSNSDSLGNNCYEGERLTKLLQLIQREIKSAKHLDGSSLPEKIWLKQQFSIGVNDVTRVLERMEPCTELRRSSQFLPLISSNLKTPTVKLQAVLVASDCNPRWLTKHLPTLSLSRRVPLIFVRDNKQGSLRLGELVKLKTTIAVGIKDRGNTINKLFEGILQGDEFKVELDGPNSAFMPGDYQDPERNGDILPQEQVNAGLIASDRVDNSELHPLVVDSNVVKDQTSNKDTVPISGFVAAASVTTSKEQEWQTVTRRRAQLQKASGVVSNKGVEGGGSDPSNG</sequence>
<reference evidence="3 4" key="1">
    <citation type="submission" date="2024-01" db="EMBL/GenBank/DDBJ databases">
        <title>The genomes of 5 underutilized Papilionoideae crops provide insights into root nodulation and disease resistanc.</title>
        <authorList>
            <person name="Yuan L."/>
        </authorList>
    </citation>
    <scope>NUCLEOTIDE SEQUENCE [LARGE SCALE GENOMIC DNA]</scope>
    <source>
        <strain evidence="3">ZHUSHIDOU_FW_LH</strain>
        <tissue evidence="3">Leaf</tissue>
    </source>
</reference>
<keyword evidence="4" id="KW-1185">Reference proteome</keyword>
<dbReference type="EMBL" id="JAYWIO010000008">
    <property type="protein sequence ID" value="KAK7243354.1"/>
    <property type="molecule type" value="Genomic_DNA"/>
</dbReference>
<evidence type="ECO:0000313" key="3">
    <source>
        <dbReference type="EMBL" id="KAK7243354.1"/>
    </source>
</evidence>
<proteinExistence type="predicted"/>
<dbReference type="Proteomes" id="UP001372338">
    <property type="component" value="Unassembled WGS sequence"/>
</dbReference>
<dbReference type="SUPFAM" id="SSF55315">
    <property type="entry name" value="L30e-like"/>
    <property type="match status" value="1"/>
</dbReference>
<gene>
    <name evidence="3" type="ORF">RIF29_38147</name>
</gene>
<dbReference type="PANTHER" id="PTHR47903:SF2">
    <property type="entry name" value="OS07G0636400 PROTEIN"/>
    <property type="match status" value="1"/>
</dbReference>
<dbReference type="InterPro" id="IPR004038">
    <property type="entry name" value="Ribosomal_eL8/eL30/eS12/Gad45"/>
</dbReference>
<name>A0AAN9DZ32_CROPI</name>
<feature type="region of interest" description="Disordered" evidence="1">
    <location>
        <begin position="299"/>
        <end position="327"/>
    </location>
</feature>
<dbReference type="AlphaFoldDB" id="A0AAN9DZ32"/>
<evidence type="ECO:0000313" key="4">
    <source>
        <dbReference type="Proteomes" id="UP001372338"/>
    </source>
</evidence>
<dbReference type="PANTHER" id="PTHR47903">
    <property type="entry name" value="OS07G0636400 PROTEIN"/>
    <property type="match status" value="1"/>
</dbReference>
<evidence type="ECO:0000259" key="2">
    <source>
        <dbReference type="Pfam" id="PF01248"/>
    </source>
</evidence>
<comment type="caution">
    <text evidence="3">The sequence shown here is derived from an EMBL/GenBank/DDBJ whole genome shotgun (WGS) entry which is preliminary data.</text>
</comment>
<organism evidence="3 4">
    <name type="scientific">Crotalaria pallida</name>
    <name type="common">Smooth rattlebox</name>
    <name type="synonym">Crotalaria striata</name>
    <dbReference type="NCBI Taxonomy" id="3830"/>
    <lineage>
        <taxon>Eukaryota</taxon>
        <taxon>Viridiplantae</taxon>
        <taxon>Streptophyta</taxon>
        <taxon>Embryophyta</taxon>
        <taxon>Tracheophyta</taxon>
        <taxon>Spermatophyta</taxon>
        <taxon>Magnoliopsida</taxon>
        <taxon>eudicotyledons</taxon>
        <taxon>Gunneridae</taxon>
        <taxon>Pentapetalae</taxon>
        <taxon>rosids</taxon>
        <taxon>fabids</taxon>
        <taxon>Fabales</taxon>
        <taxon>Fabaceae</taxon>
        <taxon>Papilionoideae</taxon>
        <taxon>50 kb inversion clade</taxon>
        <taxon>genistoids sensu lato</taxon>
        <taxon>core genistoids</taxon>
        <taxon>Crotalarieae</taxon>
        <taxon>Crotalaria</taxon>
    </lineage>
</organism>
<dbReference type="Gene3D" id="3.30.1330.30">
    <property type="match status" value="1"/>
</dbReference>